<evidence type="ECO:0000313" key="2">
    <source>
        <dbReference type="Proteomes" id="UP000377595"/>
    </source>
</evidence>
<dbReference type="EMBL" id="BLAF01000004">
    <property type="protein sequence ID" value="GES17508.1"/>
    <property type="molecule type" value="Genomic_DNA"/>
</dbReference>
<evidence type="ECO:0000313" key="1">
    <source>
        <dbReference type="EMBL" id="GES17508.1"/>
    </source>
</evidence>
<keyword evidence="2" id="KW-1185">Reference proteome</keyword>
<dbReference type="Gene3D" id="2.60.120.10">
    <property type="entry name" value="Jelly Rolls"/>
    <property type="match status" value="1"/>
</dbReference>
<dbReference type="InterPro" id="IPR014710">
    <property type="entry name" value="RmlC-like_jellyroll"/>
</dbReference>
<evidence type="ECO:0008006" key="3">
    <source>
        <dbReference type="Google" id="ProtNLM"/>
    </source>
</evidence>
<comment type="caution">
    <text evidence="1">The sequence shown here is derived from an EMBL/GenBank/DDBJ whole genome shotgun (WGS) entry which is preliminary data.</text>
</comment>
<name>A0A5M3XHD8_9ACTN</name>
<dbReference type="AlphaFoldDB" id="A0A5M3XHD8"/>
<sequence>MTRDEALLPVPPRPAQFFELSADYVVADAAGQLSTGWRLGTGEHSWLYRAQNFVIGLTWLDAGSELRHVDTPDEHVLAVLDEASVEVSAGGEGPVQVGGQSLVVVPAGESRVVGSAPGFVLSVFTARATEVLAQARNSQAYAVRDPAVEELPALTPSRAPRGLQVYSVADFEAVGEVPGRPFRTDSLTVNWFEPEVGPADTNRMTPHSHADYEQASVTLAGEYVHHVRRPWTARLADWRADEHVHVTSPSITIIPAGNIHTSRPIGAGLNQRIDVFGVPRPDFVDRGMFINKALYERSWS</sequence>
<reference evidence="1 2" key="1">
    <citation type="submission" date="2019-10" db="EMBL/GenBank/DDBJ databases">
        <title>Whole genome shotgun sequence of Acrocarpospora pleiomorpha NBRC 16267.</title>
        <authorList>
            <person name="Ichikawa N."/>
            <person name="Kimura A."/>
            <person name="Kitahashi Y."/>
            <person name="Komaki H."/>
            <person name="Oguchi A."/>
        </authorList>
    </citation>
    <scope>NUCLEOTIDE SEQUENCE [LARGE SCALE GENOMIC DNA]</scope>
    <source>
        <strain evidence="1 2">NBRC 16267</strain>
    </source>
</reference>
<protein>
    <recommendedName>
        <fullName evidence="3">Cupin</fullName>
    </recommendedName>
</protein>
<dbReference type="Proteomes" id="UP000377595">
    <property type="component" value="Unassembled WGS sequence"/>
</dbReference>
<organism evidence="1 2">
    <name type="scientific">Acrocarpospora pleiomorpha</name>
    <dbReference type="NCBI Taxonomy" id="90975"/>
    <lineage>
        <taxon>Bacteria</taxon>
        <taxon>Bacillati</taxon>
        <taxon>Actinomycetota</taxon>
        <taxon>Actinomycetes</taxon>
        <taxon>Streptosporangiales</taxon>
        <taxon>Streptosporangiaceae</taxon>
        <taxon>Acrocarpospora</taxon>
    </lineage>
</organism>
<gene>
    <name evidence="1" type="ORF">Aple_004030</name>
</gene>
<proteinExistence type="predicted"/>
<dbReference type="RefSeq" id="WP_170321235.1">
    <property type="nucleotide sequence ID" value="NZ_BAAAHM010000001.1"/>
</dbReference>
<accession>A0A5M3XHD8</accession>